<protein>
    <submittedName>
        <fullName evidence="3">TPR_REGION domain-containing protein</fullName>
    </submittedName>
</protein>
<keyword evidence="2" id="KW-0732">Signal</keyword>
<organism evidence="3 4">
    <name type="scientific">Methylocaldum szegediense</name>
    <dbReference type="NCBI Taxonomy" id="73780"/>
    <lineage>
        <taxon>Bacteria</taxon>
        <taxon>Pseudomonadati</taxon>
        <taxon>Pseudomonadota</taxon>
        <taxon>Gammaproteobacteria</taxon>
        <taxon>Methylococcales</taxon>
        <taxon>Methylococcaceae</taxon>
        <taxon>Methylocaldum</taxon>
    </lineage>
</organism>
<dbReference type="InterPro" id="IPR011990">
    <property type="entry name" value="TPR-like_helical_dom_sf"/>
</dbReference>
<gene>
    <name evidence="3" type="ORF">MSZNOR_4787</name>
</gene>
<dbReference type="EMBL" id="OX458333">
    <property type="protein sequence ID" value="CAI8966831.1"/>
    <property type="molecule type" value="Genomic_DNA"/>
</dbReference>
<accession>A0ABN8XCC7</accession>
<feature type="signal peptide" evidence="2">
    <location>
        <begin position="1"/>
        <end position="27"/>
    </location>
</feature>
<evidence type="ECO:0000256" key="1">
    <source>
        <dbReference type="PROSITE-ProRule" id="PRU00339"/>
    </source>
</evidence>
<dbReference type="Gene3D" id="1.25.40.10">
    <property type="entry name" value="Tetratricopeptide repeat domain"/>
    <property type="match status" value="1"/>
</dbReference>
<dbReference type="Pfam" id="PF13414">
    <property type="entry name" value="TPR_11"/>
    <property type="match status" value="1"/>
</dbReference>
<dbReference type="Proteomes" id="UP001162030">
    <property type="component" value="Chromosome"/>
</dbReference>
<keyword evidence="1" id="KW-0802">TPR repeat</keyword>
<reference evidence="3 4" key="1">
    <citation type="submission" date="2023-03" db="EMBL/GenBank/DDBJ databases">
        <authorList>
            <person name="Pearce D."/>
        </authorList>
    </citation>
    <scope>NUCLEOTIDE SEQUENCE [LARGE SCALE GENOMIC DNA]</scope>
    <source>
        <strain evidence="3">Msz</strain>
    </source>
</reference>
<dbReference type="PROSITE" id="PS50005">
    <property type="entry name" value="TPR"/>
    <property type="match status" value="1"/>
</dbReference>
<proteinExistence type="predicted"/>
<dbReference type="InterPro" id="IPR019734">
    <property type="entry name" value="TPR_rpt"/>
</dbReference>
<feature type="chain" id="PRO_5046926933" evidence="2">
    <location>
        <begin position="28"/>
        <end position="221"/>
    </location>
</feature>
<evidence type="ECO:0000256" key="2">
    <source>
        <dbReference type="SAM" id="SignalP"/>
    </source>
</evidence>
<feature type="repeat" description="TPR" evidence="1">
    <location>
        <begin position="139"/>
        <end position="172"/>
    </location>
</feature>
<evidence type="ECO:0000313" key="3">
    <source>
        <dbReference type="EMBL" id="CAI8966831.1"/>
    </source>
</evidence>
<keyword evidence="4" id="KW-1185">Reference proteome</keyword>
<evidence type="ECO:0000313" key="4">
    <source>
        <dbReference type="Proteomes" id="UP001162030"/>
    </source>
</evidence>
<dbReference type="SUPFAM" id="SSF48452">
    <property type="entry name" value="TPR-like"/>
    <property type="match status" value="1"/>
</dbReference>
<sequence>MLRKNAHRLVCILALSAFSEASFSASAPWVGETLNKTVCQGKGQGYGPFDYTSPTDRKHLGIVEHYHFTSDVEHLRKGASGSIALDLDYTLRAFPNHHRALNAMMTFQLQKHIYNQRHSDIPPPECYFQRAINFAPNDVNVYILYGIYLHKRGLKEHALAQYQKALKIKPQDPELNYNIGLLLVELKRPDEALSHAKIAYQNGYPLPGLKTKLKHLGKWTD</sequence>
<name>A0ABN8XCC7_9GAMM</name>